<organism evidence="4 5">
    <name type="scientific">Pedobacter ginsengiterrae</name>
    <dbReference type="NCBI Taxonomy" id="871696"/>
    <lineage>
        <taxon>Bacteria</taxon>
        <taxon>Pseudomonadati</taxon>
        <taxon>Bacteroidota</taxon>
        <taxon>Sphingobacteriia</taxon>
        <taxon>Sphingobacteriales</taxon>
        <taxon>Sphingobacteriaceae</taxon>
        <taxon>Pedobacter</taxon>
    </lineage>
</organism>
<accession>A0ABP7Q4Z6</accession>
<comment type="caution">
    <text evidence="4">The sequence shown here is derived from an EMBL/GenBank/DDBJ whole genome shotgun (WGS) entry which is preliminary data.</text>
</comment>
<dbReference type="PANTHER" id="PTHR35369:SF2">
    <property type="entry name" value="BLR3025 PROTEIN"/>
    <property type="match status" value="1"/>
</dbReference>
<dbReference type="PROSITE" id="PS50173">
    <property type="entry name" value="UMUC"/>
    <property type="match status" value="1"/>
</dbReference>
<dbReference type="Pfam" id="PF00817">
    <property type="entry name" value="IMS"/>
    <property type="match status" value="1"/>
</dbReference>
<dbReference type="Gene3D" id="3.30.70.270">
    <property type="match status" value="1"/>
</dbReference>
<keyword evidence="5" id="KW-1185">Reference proteome</keyword>
<protein>
    <submittedName>
        <fullName evidence="4">DNA polymerase Y family protein</fullName>
    </submittedName>
</protein>
<dbReference type="Proteomes" id="UP001501081">
    <property type="component" value="Unassembled WGS sequence"/>
</dbReference>
<evidence type="ECO:0000313" key="4">
    <source>
        <dbReference type="EMBL" id="GAA3976517.1"/>
    </source>
</evidence>
<evidence type="ECO:0000259" key="3">
    <source>
        <dbReference type="PROSITE" id="PS50173"/>
    </source>
</evidence>
<dbReference type="EMBL" id="BAABAK010000016">
    <property type="protein sequence ID" value="GAA3976517.1"/>
    <property type="molecule type" value="Genomic_DNA"/>
</dbReference>
<name>A0ABP7Q4Z6_9SPHI</name>
<evidence type="ECO:0000256" key="1">
    <source>
        <dbReference type="ARBA" id="ARBA00010945"/>
    </source>
</evidence>
<dbReference type="RefSeq" id="WP_344768504.1">
    <property type="nucleotide sequence ID" value="NZ_BAABAK010000016.1"/>
</dbReference>
<dbReference type="InterPro" id="IPR043128">
    <property type="entry name" value="Rev_trsase/Diguanyl_cyclase"/>
</dbReference>
<comment type="similarity">
    <text evidence="1">Belongs to the DNA polymerase type-Y family.</text>
</comment>
<sequence>MQKRYMSIWFSTLLTDWILIKRPALKALPLVFSDKAGNRMVITATSKEAALLGIHTGMPLADARAIVPDLEVIENQGHRIERLLKALGEWCIRYTPLVAVEADQGLIMDISGCAHLWGGEREYLREIVNRLRGLGYQVRAAIADTMGTAWAISRYGKLSPIIKSGEELNALLQLPPMALRLSPVASQKLIKLGLKTVGSFISMPRSVLRRRIGEESMERIEQILGQKEEEFSPLVVPELYSERLESMEPIRTRKGIEIAIEKLLTRICNHLERDGMGLRSALLQSYRIDGKVIKTEIGTNSASAHISHLMKLFSLKIDQIEPKMGIELFTMDAVKVEPVDPHQAALWSAEKGMEDQKVAELLDRLAGKVGTQAIQRYLPQAHHWPERSIKKVDSLLETLSLPWRTDRLRPVQLLKVPEPVQVSAPIPDYPPMLFRYQGITHQVKKADGPERIEREWWLEEGEHRDYYQLEDAEGKRYWLFRSGHYSSEKTSGWFIHGFFA</sequence>
<gene>
    <name evidence="4" type="ORF">GCM10022246_31060</name>
</gene>
<dbReference type="CDD" id="cd03468">
    <property type="entry name" value="PolY_like"/>
    <property type="match status" value="1"/>
</dbReference>
<proteinExistence type="inferred from homology"/>
<feature type="domain" description="UmuC" evidence="3">
    <location>
        <begin position="22"/>
        <end position="73"/>
    </location>
</feature>
<evidence type="ECO:0000256" key="2">
    <source>
        <dbReference type="ARBA" id="ARBA00022763"/>
    </source>
</evidence>
<dbReference type="SUPFAM" id="SSF56672">
    <property type="entry name" value="DNA/RNA polymerases"/>
    <property type="match status" value="1"/>
</dbReference>
<dbReference type="InterPro" id="IPR001126">
    <property type="entry name" value="UmuC"/>
</dbReference>
<keyword evidence="2" id="KW-0227">DNA damage</keyword>
<dbReference type="Gene3D" id="3.40.1170.60">
    <property type="match status" value="1"/>
</dbReference>
<dbReference type="PANTHER" id="PTHR35369">
    <property type="entry name" value="BLR3025 PROTEIN-RELATED"/>
    <property type="match status" value="1"/>
</dbReference>
<reference evidence="5" key="1">
    <citation type="journal article" date="2019" name="Int. J. Syst. Evol. Microbiol.">
        <title>The Global Catalogue of Microorganisms (GCM) 10K type strain sequencing project: providing services to taxonomists for standard genome sequencing and annotation.</title>
        <authorList>
            <consortium name="The Broad Institute Genomics Platform"/>
            <consortium name="The Broad Institute Genome Sequencing Center for Infectious Disease"/>
            <person name="Wu L."/>
            <person name="Ma J."/>
        </authorList>
    </citation>
    <scope>NUCLEOTIDE SEQUENCE [LARGE SCALE GENOMIC DNA]</scope>
    <source>
        <strain evidence="5">JCM 17338</strain>
    </source>
</reference>
<evidence type="ECO:0000313" key="5">
    <source>
        <dbReference type="Proteomes" id="UP001501081"/>
    </source>
</evidence>
<dbReference type="InterPro" id="IPR043502">
    <property type="entry name" value="DNA/RNA_pol_sf"/>
</dbReference>
<dbReference type="InterPro" id="IPR050356">
    <property type="entry name" value="SulA_CellDiv_inhibitor"/>
</dbReference>